<feature type="transmembrane region" description="Helical" evidence="1">
    <location>
        <begin position="79"/>
        <end position="97"/>
    </location>
</feature>
<feature type="transmembrane region" description="Helical" evidence="1">
    <location>
        <begin position="48"/>
        <end position="67"/>
    </location>
</feature>
<organism evidence="2 3">
    <name type="scientific">Sinobacterium norvegicum</name>
    <dbReference type="NCBI Taxonomy" id="1641715"/>
    <lineage>
        <taxon>Bacteria</taxon>
        <taxon>Pseudomonadati</taxon>
        <taxon>Pseudomonadota</taxon>
        <taxon>Gammaproteobacteria</taxon>
        <taxon>Cellvibrionales</taxon>
        <taxon>Spongiibacteraceae</taxon>
        <taxon>Sinobacterium</taxon>
    </lineage>
</organism>
<gene>
    <name evidence="2" type="ORF">SIN8267_01232</name>
</gene>
<evidence type="ECO:0000256" key="1">
    <source>
        <dbReference type="SAM" id="Phobius"/>
    </source>
</evidence>
<dbReference type="Proteomes" id="UP000838100">
    <property type="component" value="Unassembled WGS sequence"/>
</dbReference>
<reference evidence="2" key="1">
    <citation type="submission" date="2021-12" db="EMBL/GenBank/DDBJ databases">
        <authorList>
            <person name="Rodrigo-Torres L."/>
            <person name="Arahal R. D."/>
            <person name="Lucena T."/>
        </authorList>
    </citation>
    <scope>NUCLEOTIDE SEQUENCE</scope>
    <source>
        <strain evidence="2">CECT 8267</strain>
    </source>
</reference>
<evidence type="ECO:0008006" key="4">
    <source>
        <dbReference type="Google" id="ProtNLM"/>
    </source>
</evidence>
<dbReference type="EMBL" id="CAKLPX010000001">
    <property type="protein sequence ID" value="CAH0991130.1"/>
    <property type="molecule type" value="Genomic_DNA"/>
</dbReference>
<keyword evidence="3" id="KW-1185">Reference proteome</keyword>
<feature type="transmembrane region" description="Helical" evidence="1">
    <location>
        <begin position="6"/>
        <end position="27"/>
    </location>
</feature>
<keyword evidence="1" id="KW-0812">Transmembrane</keyword>
<name>A0ABN8EFD8_9GAMM</name>
<comment type="caution">
    <text evidence="2">The sequence shown here is derived from an EMBL/GenBank/DDBJ whole genome shotgun (WGS) entry which is preliminary data.</text>
</comment>
<accession>A0ABN8EFD8</accession>
<keyword evidence="1" id="KW-0472">Membrane</keyword>
<evidence type="ECO:0000313" key="3">
    <source>
        <dbReference type="Proteomes" id="UP000838100"/>
    </source>
</evidence>
<keyword evidence="1" id="KW-1133">Transmembrane helix</keyword>
<feature type="transmembrane region" description="Helical" evidence="1">
    <location>
        <begin position="117"/>
        <end position="139"/>
    </location>
</feature>
<evidence type="ECO:0000313" key="2">
    <source>
        <dbReference type="EMBL" id="CAH0991130.1"/>
    </source>
</evidence>
<dbReference type="RefSeq" id="WP_237443786.1">
    <property type="nucleotide sequence ID" value="NZ_CAKLPX010000001.1"/>
</dbReference>
<proteinExistence type="predicted"/>
<protein>
    <recommendedName>
        <fullName evidence="4">DUF2269 family protein</fullName>
    </recommendedName>
</protein>
<sequence length="140" mass="15489">MDLTLIIHLIALGIWIGVVGAEFAIEFDGMKSDENLIKASKMHYTTDLWVEIPAFTTVLITGLLMLNESHLEGVFLYKVIFALLAIFFNIICVYAVFKRRKFALNSDLDGIKTTGTAMAIGGLIVPAFLIAFGLAIYIAW</sequence>